<name>A0ABU6ZK64_9FABA</name>
<sequence length="374" mass="42272">MATKEDFPTDVNPCETLLVTNKGEGSVRLTACADRCAQRGKVDRCAKEMGAVGSECWKSIQRQWTALRWQLTIGRCTRSPVLILSTSLRRSFRNSPSCFSFALVYTVTNFLSVPCSHPLHFTPAKFPKLPLWCFVRLGYIVTIHPFTARVVISKMTEERNSIIDQNKRLQQEVLYYLVINSTYKQLSVEEQLSTCVGDHESDSGGEGASGRGLGTHSHLAGQGIVSRLAHYKTDLQVFPVCSGVRRAKKYLVWNYLALLLHAMLLMCNEEGEESRRQGADSFKEVYASGELRKCRERIRGLLGRIWWVENTPSTPEQPASCRSTTCPTRGSMPERYREHHLNPHNTGDIDVSCDYCRADYELLVFSEMLSAEED</sequence>
<accession>A0ABU6ZK64</accession>
<evidence type="ECO:0000313" key="1">
    <source>
        <dbReference type="EMBL" id="MED6222350.1"/>
    </source>
</evidence>
<comment type="caution">
    <text evidence="1">The sequence shown here is derived from an EMBL/GenBank/DDBJ whole genome shotgun (WGS) entry which is preliminary data.</text>
</comment>
<dbReference type="EMBL" id="JASCZI010272466">
    <property type="protein sequence ID" value="MED6222350.1"/>
    <property type="molecule type" value="Genomic_DNA"/>
</dbReference>
<protein>
    <submittedName>
        <fullName evidence="1">Uncharacterized protein</fullName>
    </submittedName>
</protein>
<organism evidence="1 2">
    <name type="scientific">Stylosanthes scabra</name>
    <dbReference type="NCBI Taxonomy" id="79078"/>
    <lineage>
        <taxon>Eukaryota</taxon>
        <taxon>Viridiplantae</taxon>
        <taxon>Streptophyta</taxon>
        <taxon>Embryophyta</taxon>
        <taxon>Tracheophyta</taxon>
        <taxon>Spermatophyta</taxon>
        <taxon>Magnoliopsida</taxon>
        <taxon>eudicotyledons</taxon>
        <taxon>Gunneridae</taxon>
        <taxon>Pentapetalae</taxon>
        <taxon>rosids</taxon>
        <taxon>fabids</taxon>
        <taxon>Fabales</taxon>
        <taxon>Fabaceae</taxon>
        <taxon>Papilionoideae</taxon>
        <taxon>50 kb inversion clade</taxon>
        <taxon>dalbergioids sensu lato</taxon>
        <taxon>Dalbergieae</taxon>
        <taxon>Pterocarpus clade</taxon>
        <taxon>Stylosanthes</taxon>
    </lineage>
</organism>
<dbReference type="Proteomes" id="UP001341840">
    <property type="component" value="Unassembled WGS sequence"/>
</dbReference>
<reference evidence="1 2" key="1">
    <citation type="journal article" date="2023" name="Plants (Basel)">
        <title>Bridging the Gap: Combining Genomics and Transcriptomics Approaches to Understand Stylosanthes scabra, an Orphan Legume from the Brazilian Caatinga.</title>
        <authorList>
            <person name="Ferreira-Neto J.R.C."/>
            <person name="da Silva M.D."/>
            <person name="Binneck E."/>
            <person name="de Melo N.F."/>
            <person name="da Silva R.H."/>
            <person name="de Melo A.L.T.M."/>
            <person name="Pandolfi V."/>
            <person name="Bustamante F.O."/>
            <person name="Brasileiro-Vidal A.C."/>
            <person name="Benko-Iseppon A.M."/>
        </authorList>
    </citation>
    <scope>NUCLEOTIDE SEQUENCE [LARGE SCALE GENOMIC DNA]</scope>
    <source>
        <tissue evidence="1">Leaves</tissue>
    </source>
</reference>
<evidence type="ECO:0000313" key="2">
    <source>
        <dbReference type="Proteomes" id="UP001341840"/>
    </source>
</evidence>
<proteinExistence type="predicted"/>
<keyword evidence="2" id="KW-1185">Reference proteome</keyword>
<gene>
    <name evidence="1" type="ORF">PIB30_063525</name>
</gene>